<dbReference type="RefSeq" id="WP_397089336.1">
    <property type="nucleotide sequence ID" value="NZ_JBITGY010000012.1"/>
</dbReference>
<keyword evidence="3" id="KW-1185">Reference proteome</keyword>
<evidence type="ECO:0000259" key="1">
    <source>
        <dbReference type="PROSITE" id="PS50995"/>
    </source>
</evidence>
<comment type="caution">
    <text evidence="2">The sequence shown here is derived from an EMBL/GenBank/DDBJ whole genome shotgun (WGS) entry which is preliminary data.</text>
</comment>
<feature type="domain" description="HTH marR-type" evidence="1">
    <location>
        <begin position="1"/>
        <end position="145"/>
    </location>
</feature>
<protein>
    <submittedName>
        <fullName evidence="2">MarR family winged helix-turn-helix transcriptional regulator</fullName>
    </submittedName>
</protein>
<proteinExistence type="predicted"/>
<dbReference type="Pfam" id="PF12802">
    <property type="entry name" value="MarR_2"/>
    <property type="match status" value="1"/>
</dbReference>
<dbReference type="InterPro" id="IPR039422">
    <property type="entry name" value="MarR/SlyA-like"/>
</dbReference>
<gene>
    <name evidence="2" type="ORF">ACIBG2_39730</name>
</gene>
<dbReference type="PANTHER" id="PTHR33164:SF99">
    <property type="entry name" value="MARR FAMILY REGULATORY PROTEIN"/>
    <property type="match status" value="1"/>
</dbReference>
<dbReference type="PANTHER" id="PTHR33164">
    <property type="entry name" value="TRANSCRIPTIONAL REGULATOR, MARR FAMILY"/>
    <property type="match status" value="1"/>
</dbReference>
<dbReference type="SMART" id="SM00347">
    <property type="entry name" value="HTH_MARR"/>
    <property type="match status" value="1"/>
</dbReference>
<dbReference type="PROSITE" id="PS50995">
    <property type="entry name" value="HTH_MARR_2"/>
    <property type="match status" value="1"/>
</dbReference>
<evidence type="ECO:0000313" key="2">
    <source>
        <dbReference type="EMBL" id="MFI6503569.1"/>
    </source>
</evidence>
<sequence length="145" mass="16212">MSTDEHALEAWTAYHRLRLHVDAEIARDLERACGLSMADFDVLAALAELEDGEHCIRVRDLTAHLHWAHGRLSRQLGRMEQRGLVAREKCELDGRGEDVLLTADGRLARQEAAPVHLAAIRRHFAAALTPEQLTTLTGIARRLVP</sequence>
<name>A0ABW7ZA21_9ACTN</name>
<dbReference type="EMBL" id="JBITGY010000012">
    <property type="protein sequence ID" value="MFI6503569.1"/>
    <property type="molecule type" value="Genomic_DNA"/>
</dbReference>
<accession>A0ABW7ZA21</accession>
<dbReference type="InterPro" id="IPR036388">
    <property type="entry name" value="WH-like_DNA-bd_sf"/>
</dbReference>
<organism evidence="2 3">
    <name type="scientific">Nonomuraea typhae</name>
    <dbReference type="NCBI Taxonomy" id="2603600"/>
    <lineage>
        <taxon>Bacteria</taxon>
        <taxon>Bacillati</taxon>
        <taxon>Actinomycetota</taxon>
        <taxon>Actinomycetes</taxon>
        <taxon>Streptosporangiales</taxon>
        <taxon>Streptosporangiaceae</taxon>
        <taxon>Nonomuraea</taxon>
    </lineage>
</organism>
<dbReference type="InterPro" id="IPR000835">
    <property type="entry name" value="HTH_MarR-typ"/>
</dbReference>
<reference evidence="2 3" key="1">
    <citation type="submission" date="2024-10" db="EMBL/GenBank/DDBJ databases">
        <title>The Natural Products Discovery Center: Release of the First 8490 Sequenced Strains for Exploring Actinobacteria Biosynthetic Diversity.</title>
        <authorList>
            <person name="Kalkreuter E."/>
            <person name="Kautsar S.A."/>
            <person name="Yang D."/>
            <person name="Bader C.D."/>
            <person name="Teijaro C.N."/>
            <person name="Fluegel L."/>
            <person name="Davis C.M."/>
            <person name="Simpson J.R."/>
            <person name="Lauterbach L."/>
            <person name="Steele A.D."/>
            <person name="Gui C."/>
            <person name="Meng S."/>
            <person name="Li G."/>
            <person name="Viehrig K."/>
            <person name="Ye F."/>
            <person name="Su P."/>
            <person name="Kiefer A.F."/>
            <person name="Nichols A."/>
            <person name="Cepeda A.J."/>
            <person name="Yan W."/>
            <person name="Fan B."/>
            <person name="Jiang Y."/>
            <person name="Adhikari A."/>
            <person name="Zheng C.-J."/>
            <person name="Schuster L."/>
            <person name="Cowan T.M."/>
            <person name="Smanski M.J."/>
            <person name="Chevrette M.G."/>
            <person name="De Carvalho L.P.S."/>
            <person name="Shen B."/>
        </authorList>
    </citation>
    <scope>NUCLEOTIDE SEQUENCE [LARGE SCALE GENOMIC DNA]</scope>
    <source>
        <strain evidence="2 3">NPDC050545</strain>
    </source>
</reference>
<dbReference type="Proteomes" id="UP001612741">
    <property type="component" value="Unassembled WGS sequence"/>
</dbReference>
<dbReference type="SUPFAM" id="SSF46785">
    <property type="entry name" value="Winged helix' DNA-binding domain"/>
    <property type="match status" value="1"/>
</dbReference>
<dbReference type="InterPro" id="IPR036390">
    <property type="entry name" value="WH_DNA-bd_sf"/>
</dbReference>
<dbReference type="Gene3D" id="1.10.10.10">
    <property type="entry name" value="Winged helix-like DNA-binding domain superfamily/Winged helix DNA-binding domain"/>
    <property type="match status" value="1"/>
</dbReference>
<evidence type="ECO:0000313" key="3">
    <source>
        <dbReference type="Proteomes" id="UP001612741"/>
    </source>
</evidence>